<dbReference type="AlphaFoldDB" id="C0E5R0"/>
<proteinExistence type="predicted"/>
<comment type="caution">
    <text evidence="1">The sequence shown here is derived from an EMBL/GenBank/DDBJ whole genome shotgun (WGS) entry which is preliminary data.</text>
</comment>
<dbReference type="Proteomes" id="UP000006247">
    <property type="component" value="Unassembled WGS sequence"/>
</dbReference>
<gene>
    <name evidence="1" type="ORF">CORMATOL_02342</name>
</gene>
<name>C0E5R0_9CORY</name>
<protein>
    <submittedName>
        <fullName evidence="1">Uncharacterized protein</fullName>
    </submittedName>
</protein>
<evidence type="ECO:0000313" key="2">
    <source>
        <dbReference type="Proteomes" id="UP000006247"/>
    </source>
</evidence>
<sequence>MILALVGVRASKLFDACPWWLREKIAPGSGGFMGALDIYVRCSRIIRNRL</sequence>
<evidence type="ECO:0000313" key="1">
    <source>
        <dbReference type="EMBL" id="EEG26109.1"/>
    </source>
</evidence>
<reference evidence="1 2" key="1">
    <citation type="submission" date="2009-01" db="EMBL/GenBank/DDBJ databases">
        <authorList>
            <person name="Fulton L."/>
            <person name="Clifton S."/>
            <person name="Chinwalla A.T."/>
            <person name="Mitreva M."/>
            <person name="Sodergren E."/>
            <person name="Weinstock G."/>
            <person name="Clifton S."/>
            <person name="Dooling D.J."/>
            <person name="Fulton B."/>
            <person name="Minx P."/>
            <person name="Pepin K.H."/>
            <person name="Johnson M."/>
            <person name="Bhonagiri V."/>
            <person name="Nash W.E."/>
            <person name="Mardis E.R."/>
            <person name="Wilson R.K."/>
        </authorList>
    </citation>
    <scope>NUCLEOTIDE SEQUENCE [LARGE SCALE GENOMIC DNA]</scope>
    <source>
        <strain evidence="1 2">ATCC 33806</strain>
    </source>
</reference>
<organism evidence="1 2">
    <name type="scientific">Corynebacterium matruchotii ATCC 33806</name>
    <dbReference type="NCBI Taxonomy" id="566549"/>
    <lineage>
        <taxon>Bacteria</taxon>
        <taxon>Bacillati</taxon>
        <taxon>Actinomycetota</taxon>
        <taxon>Actinomycetes</taxon>
        <taxon>Mycobacteriales</taxon>
        <taxon>Corynebacteriaceae</taxon>
        <taxon>Corynebacterium</taxon>
    </lineage>
</organism>
<dbReference type="HOGENOM" id="CLU_3116882_0_0_11"/>
<accession>C0E5R0</accession>
<dbReference type="EMBL" id="ACEB01000037">
    <property type="protein sequence ID" value="EEG26109.1"/>
    <property type="molecule type" value="Genomic_DNA"/>
</dbReference>